<evidence type="ECO:0000259" key="3">
    <source>
        <dbReference type="Pfam" id="PF07728"/>
    </source>
</evidence>
<dbReference type="PANTHER" id="PTHR48103">
    <property type="entry name" value="MIDASIN-RELATED"/>
    <property type="match status" value="1"/>
</dbReference>
<dbReference type="GO" id="GO:0016887">
    <property type="term" value="F:ATP hydrolysis activity"/>
    <property type="evidence" value="ECO:0007669"/>
    <property type="project" value="InterPro"/>
</dbReference>
<dbReference type="EMBL" id="CM001279">
    <property type="protein sequence ID" value="EHH53235.1"/>
    <property type="molecule type" value="Genomic_DNA"/>
</dbReference>
<dbReference type="Pfam" id="PF07728">
    <property type="entry name" value="AAA_5"/>
    <property type="match status" value="1"/>
</dbReference>
<dbReference type="GO" id="GO:0005524">
    <property type="term" value="F:ATP binding"/>
    <property type="evidence" value="ECO:0007669"/>
    <property type="project" value="UniProtKB-KW"/>
</dbReference>
<reference evidence="4" key="1">
    <citation type="journal article" date="2011" name="Nat. Biotechnol.">
        <title>Genome sequencing and comparison of two nonhuman primate animal models, the cynomolgus and Chinese rhesus macaques.</title>
        <authorList>
            <person name="Yan G."/>
            <person name="Zhang G."/>
            <person name="Fang X."/>
            <person name="Zhang Y."/>
            <person name="Li C."/>
            <person name="Ling F."/>
            <person name="Cooper D.N."/>
            <person name="Li Q."/>
            <person name="Li Y."/>
            <person name="van Gool A.J."/>
            <person name="Du H."/>
            <person name="Chen J."/>
            <person name="Chen R."/>
            <person name="Zhang P."/>
            <person name="Huang Z."/>
            <person name="Thompson J.R."/>
            <person name="Meng Y."/>
            <person name="Bai Y."/>
            <person name="Wang J."/>
            <person name="Zhuo M."/>
            <person name="Wang T."/>
            <person name="Huang Y."/>
            <person name="Wei L."/>
            <person name="Li J."/>
            <person name="Wang Z."/>
            <person name="Hu H."/>
            <person name="Yang P."/>
            <person name="Le L."/>
            <person name="Stenson P.D."/>
            <person name="Li B."/>
            <person name="Liu X."/>
            <person name="Ball E.V."/>
            <person name="An N."/>
            <person name="Huang Q."/>
            <person name="Zhang Y."/>
            <person name="Fan W."/>
            <person name="Zhang X."/>
            <person name="Li Y."/>
            <person name="Wang W."/>
            <person name="Katze M.G."/>
            <person name="Su B."/>
            <person name="Nielsen R."/>
            <person name="Yang H."/>
            <person name="Wang J."/>
            <person name="Wang X."/>
            <person name="Wang J."/>
        </authorList>
    </citation>
    <scope>NUCLEOTIDE SEQUENCE [LARGE SCALE GENOMIC DNA]</scope>
    <source>
        <strain evidence="4">CE-4</strain>
    </source>
</reference>
<dbReference type="GO" id="GO:0000055">
    <property type="term" value="P:ribosomal large subunit export from nucleus"/>
    <property type="evidence" value="ECO:0007669"/>
    <property type="project" value="TreeGrafter"/>
</dbReference>
<evidence type="ECO:0000256" key="2">
    <source>
        <dbReference type="ARBA" id="ARBA00022840"/>
    </source>
</evidence>
<dbReference type="PANTHER" id="PTHR48103:SF2">
    <property type="entry name" value="MIDASIN"/>
    <property type="match status" value="1"/>
</dbReference>
<dbReference type="GO" id="GO:0000027">
    <property type="term" value="P:ribosomal large subunit assembly"/>
    <property type="evidence" value="ECO:0007669"/>
    <property type="project" value="TreeGrafter"/>
</dbReference>
<dbReference type="SUPFAM" id="SSF52540">
    <property type="entry name" value="P-loop containing nucleoside triphosphate hydrolases"/>
    <property type="match status" value="1"/>
</dbReference>
<sequence>MEHFLLEVAAAPLRLIAAKNEKSRSELGRFLAKQVWTYQDRQCVLSTLAQLLLDKDCTVLVGRHLRPLLLDLLERNAEAIKAGGQINHDLHERLCVSMSKLIGNHPDVLPGGNRSSSREQELALRSYVLVESVCKNLETLAMAVASQNAVLLEGPIGCGKTSLVEYLAAMTGRTKPPQLLKVQLGDQTDSKMLLGMYRCTDVPGEFVWQPGTLTQAATMGHWILLEDIDYAPLDVVSVLIPLLENGDLLIPGQGDCLKVAPGFQFFATRRLLSCGGNWYRPLNSHATLLDKYWTKIHLDNLDKRELNEV</sequence>
<dbReference type="Proteomes" id="UP000009130">
    <property type="component" value="Chromosome 4"/>
</dbReference>
<gene>
    <name evidence="4" type="ORF">EGM_13837</name>
</gene>
<dbReference type="InterPro" id="IPR011704">
    <property type="entry name" value="ATPase_dyneun-rel_AAA"/>
</dbReference>
<dbReference type="AlphaFoldDB" id="G7P417"/>
<feature type="non-terminal residue" evidence="4">
    <location>
        <position position="309"/>
    </location>
</feature>
<evidence type="ECO:0000313" key="4">
    <source>
        <dbReference type="EMBL" id="EHH53235.1"/>
    </source>
</evidence>
<organism>
    <name type="scientific">Macaca fascicularis</name>
    <name type="common">Crab-eating macaque</name>
    <name type="synonym">Cynomolgus monkey</name>
    <dbReference type="NCBI Taxonomy" id="9541"/>
    <lineage>
        <taxon>Eukaryota</taxon>
        <taxon>Metazoa</taxon>
        <taxon>Chordata</taxon>
        <taxon>Craniata</taxon>
        <taxon>Vertebrata</taxon>
        <taxon>Euteleostomi</taxon>
        <taxon>Mammalia</taxon>
        <taxon>Eutheria</taxon>
        <taxon>Euarchontoglires</taxon>
        <taxon>Primates</taxon>
        <taxon>Haplorrhini</taxon>
        <taxon>Catarrhini</taxon>
        <taxon>Cercopithecidae</taxon>
        <taxon>Cercopithecinae</taxon>
        <taxon>Macaca</taxon>
    </lineage>
</organism>
<feature type="domain" description="ATPase dynein-related AAA" evidence="3">
    <location>
        <begin position="150"/>
        <end position="275"/>
    </location>
</feature>
<keyword evidence="1" id="KW-0547">Nucleotide-binding</keyword>
<dbReference type="GO" id="GO:0030687">
    <property type="term" value="C:preribosome, large subunit precursor"/>
    <property type="evidence" value="ECO:0007669"/>
    <property type="project" value="TreeGrafter"/>
</dbReference>
<accession>G7P417</accession>
<name>G7P417_MACFA</name>
<keyword evidence="2" id="KW-0067">ATP-binding</keyword>
<dbReference type="FunFam" id="3.40.50.300:FF:000582">
    <property type="entry name" value="Midasin"/>
    <property type="match status" value="1"/>
</dbReference>
<dbReference type="GO" id="GO:0005634">
    <property type="term" value="C:nucleus"/>
    <property type="evidence" value="ECO:0007669"/>
    <property type="project" value="TreeGrafter"/>
</dbReference>
<dbReference type="Gene3D" id="3.40.50.300">
    <property type="entry name" value="P-loop containing nucleotide triphosphate hydrolases"/>
    <property type="match status" value="1"/>
</dbReference>
<protein>
    <recommendedName>
        <fullName evidence="3">ATPase dynein-related AAA domain-containing protein</fullName>
    </recommendedName>
</protein>
<proteinExistence type="predicted"/>
<dbReference type="InterPro" id="IPR027417">
    <property type="entry name" value="P-loop_NTPase"/>
</dbReference>
<evidence type="ECO:0000256" key="1">
    <source>
        <dbReference type="ARBA" id="ARBA00022741"/>
    </source>
</evidence>